<dbReference type="AlphaFoldDB" id="A0AAN7L224"/>
<comment type="cofactor">
    <cofactor evidence="1">
        <name>a divalent metal cation</name>
        <dbReference type="ChEBI" id="CHEBI:60240"/>
    </cofactor>
</comment>
<dbReference type="GO" id="GO:0046872">
    <property type="term" value="F:metal ion binding"/>
    <property type="evidence" value="ECO:0007669"/>
    <property type="project" value="UniProtKB-KW"/>
</dbReference>
<dbReference type="GO" id="GO:0032259">
    <property type="term" value="P:methylation"/>
    <property type="evidence" value="ECO:0007669"/>
    <property type="project" value="UniProtKB-KW"/>
</dbReference>
<evidence type="ECO:0000256" key="6">
    <source>
        <dbReference type="ARBA" id="ARBA00023453"/>
    </source>
</evidence>
<sequence length="486" mass="54667">MADTVSKTLLFSTDLQQYIFDTSVYPKEHKQLKELREATFDKYSDKREFSVPVDEGMFLAMVVKLMNAKRTLEIGVFTGYSLLSTALAMPDDGQITAIDLDREAYEVGLPFMEKAGVAGKINFVQSDAISGLDELLRDGDNEGAFDFVFVDADKPSYMTYHERILKLLRVGGVVAYDNTLWYATVAVDEGSVRDLLRSRTKQEAPEYFIKSRAALIELNRFLASDQRVEISQVSIGDGVTLCRRVLIQSILRCCIQQYIFDTSVYPNEHKQLKELREATFDKYSDKREFSVPVDEGMFLAMVVKLMNAKRTLEIGVFTGYSLLSTALAMPDDGQITAIDLDREAYEVGLPFMEKAGVAGKINFVQSDAISGLDELLRDGENEGVFDFVFVDADKPSYLTYHESVLKLLRVGGVVAYDNTLWYATVAVDEGSVRDLLRSRTKQEAPEYFIKSRAALIELNRFLASDQRVEISQVSIGDGVTLCRRVR</sequence>
<evidence type="ECO:0000256" key="1">
    <source>
        <dbReference type="ARBA" id="ARBA00001968"/>
    </source>
</evidence>
<comment type="similarity">
    <text evidence="6">Belongs to the class I-like SAM-binding methyltransferase superfamily. Cation-dependent O-methyltransferase family.</text>
</comment>
<dbReference type="EMBL" id="JAXQNO010000018">
    <property type="protein sequence ID" value="KAK4777075.1"/>
    <property type="molecule type" value="Genomic_DNA"/>
</dbReference>
<proteinExistence type="inferred from homology"/>
<comment type="caution">
    <text evidence="7">The sequence shown here is derived from an EMBL/GenBank/DDBJ whole genome shotgun (WGS) entry which is preliminary data.</text>
</comment>
<dbReference type="PANTHER" id="PTHR10509">
    <property type="entry name" value="O-METHYLTRANSFERASE-RELATED"/>
    <property type="match status" value="1"/>
</dbReference>
<accession>A0AAN7L224</accession>
<dbReference type="SUPFAM" id="SSF53335">
    <property type="entry name" value="S-adenosyl-L-methionine-dependent methyltransferases"/>
    <property type="match status" value="2"/>
</dbReference>
<dbReference type="InterPro" id="IPR050362">
    <property type="entry name" value="Cation-dep_OMT"/>
</dbReference>
<name>A0AAN7L224_TRANT</name>
<dbReference type="GO" id="GO:0008171">
    <property type="term" value="F:O-methyltransferase activity"/>
    <property type="evidence" value="ECO:0007669"/>
    <property type="project" value="InterPro"/>
</dbReference>
<keyword evidence="3" id="KW-0808">Transferase</keyword>
<dbReference type="InterPro" id="IPR002935">
    <property type="entry name" value="SAM_O-MeTrfase"/>
</dbReference>
<evidence type="ECO:0000313" key="7">
    <source>
        <dbReference type="EMBL" id="KAK4777075.1"/>
    </source>
</evidence>
<gene>
    <name evidence="7" type="ORF">SAY86_005763</name>
</gene>
<evidence type="ECO:0008006" key="9">
    <source>
        <dbReference type="Google" id="ProtNLM"/>
    </source>
</evidence>
<keyword evidence="8" id="KW-1185">Reference proteome</keyword>
<dbReference type="CDD" id="cd02440">
    <property type="entry name" value="AdoMet_MTases"/>
    <property type="match status" value="2"/>
</dbReference>
<dbReference type="PANTHER" id="PTHR10509:SF34">
    <property type="entry name" value="TAPETUM-SPECIFIC METHYLTRANSFERASE 1"/>
    <property type="match status" value="1"/>
</dbReference>
<dbReference type="GO" id="GO:0008757">
    <property type="term" value="F:S-adenosylmethionine-dependent methyltransferase activity"/>
    <property type="evidence" value="ECO:0007669"/>
    <property type="project" value="TreeGrafter"/>
</dbReference>
<evidence type="ECO:0000313" key="8">
    <source>
        <dbReference type="Proteomes" id="UP001346149"/>
    </source>
</evidence>
<dbReference type="Proteomes" id="UP001346149">
    <property type="component" value="Unassembled WGS sequence"/>
</dbReference>
<dbReference type="Pfam" id="PF01596">
    <property type="entry name" value="Methyltransf_3"/>
    <property type="match status" value="2"/>
</dbReference>
<dbReference type="Gene3D" id="3.40.50.150">
    <property type="entry name" value="Vaccinia Virus protein VP39"/>
    <property type="match status" value="2"/>
</dbReference>
<keyword evidence="5" id="KW-0479">Metal-binding</keyword>
<organism evidence="7 8">
    <name type="scientific">Trapa natans</name>
    <name type="common">Water chestnut</name>
    <dbReference type="NCBI Taxonomy" id="22666"/>
    <lineage>
        <taxon>Eukaryota</taxon>
        <taxon>Viridiplantae</taxon>
        <taxon>Streptophyta</taxon>
        <taxon>Embryophyta</taxon>
        <taxon>Tracheophyta</taxon>
        <taxon>Spermatophyta</taxon>
        <taxon>Magnoliopsida</taxon>
        <taxon>eudicotyledons</taxon>
        <taxon>Gunneridae</taxon>
        <taxon>Pentapetalae</taxon>
        <taxon>rosids</taxon>
        <taxon>malvids</taxon>
        <taxon>Myrtales</taxon>
        <taxon>Lythraceae</taxon>
        <taxon>Trapa</taxon>
    </lineage>
</organism>
<evidence type="ECO:0000256" key="3">
    <source>
        <dbReference type="ARBA" id="ARBA00022679"/>
    </source>
</evidence>
<evidence type="ECO:0000256" key="5">
    <source>
        <dbReference type="ARBA" id="ARBA00022723"/>
    </source>
</evidence>
<protein>
    <recommendedName>
        <fullName evidence="9">Caffeoyl-CoA O-methyltransferase</fullName>
    </recommendedName>
</protein>
<reference evidence="7 8" key="1">
    <citation type="journal article" date="2023" name="Hortic Res">
        <title>Pangenome of water caltrop reveals structural variations and asymmetric subgenome divergence after allopolyploidization.</title>
        <authorList>
            <person name="Zhang X."/>
            <person name="Chen Y."/>
            <person name="Wang L."/>
            <person name="Yuan Y."/>
            <person name="Fang M."/>
            <person name="Shi L."/>
            <person name="Lu R."/>
            <person name="Comes H.P."/>
            <person name="Ma Y."/>
            <person name="Chen Y."/>
            <person name="Huang G."/>
            <person name="Zhou Y."/>
            <person name="Zheng Z."/>
            <person name="Qiu Y."/>
        </authorList>
    </citation>
    <scope>NUCLEOTIDE SEQUENCE [LARGE SCALE GENOMIC DNA]</scope>
    <source>
        <strain evidence="7">F231</strain>
    </source>
</reference>
<keyword evidence="4" id="KW-0949">S-adenosyl-L-methionine</keyword>
<keyword evidence="2" id="KW-0489">Methyltransferase</keyword>
<dbReference type="PROSITE" id="PS51682">
    <property type="entry name" value="SAM_OMT_I"/>
    <property type="match status" value="2"/>
</dbReference>
<dbReference type="InterPro" id="IPR029063">
    <property type="entry name" value="SAM-dependent_MTases_sf"/>
</dbReference>
<evidence type="ECO:0000256" key="2">
    <source>
        <dbReference type="ARBA" id="ARBA00022603"/>
    </source>
</evidence>
<evidence type="ECO:0000256" key="4">
    <source>
        <dbReference type="ARBA" id="ARBA00022691"/>
    </source>
</evidence>